<protein>
    <recommendedName>
        <fullName evidence="3 9">4-diphosphocytidyl-2-C-methyl-D-erythritol kinase</fullName>
        <shortName evidence="9">CMK</shortName>
        <ecNumber evidence="2 9">2.7.1.148</ecNumber>
    </recommendedName>
    <alternativeName>
        <fullName evidence="8 9">4-(cytidine-5'-diphospho)-2-C-methyl-D-erythritol kinase</fullName>
    </alternativeName>
</protein>
<dbReference type="Proteomes" id="UP000178724">
    <property type="component" value="Unassembled WGS sequence"/>
</dbReference>
<evidence type="ECO:0000256" key="3">
    <source>
        <dbReference type="ARBA" id="ARBA00017473"/>
    </source>
</evidence>
<dbReference type="GO" id="GO:0005524">
    <property type="term" value="F:ATP binding"/>
    <property type="evidence" value="ECO:0007669"/>
    <property type="project" value="UniProtKB-UniRule"/>
</dbReference>
<dbReference type="HAMAP" id="MF_00061">
    <property type="entry name" value="IspE"/>
    <property type="match status" value="1"/>
</dbReference>
<feature type="domain" description="GHMP kinase C-terminal" evidence="11">
    <location>
        <begin position="204"/>
        <end position="268"/>
    </location>
</feature>
<dbReference type="PANTHER" id="PTHR43527">
    <property type="entry name" value="4-DIPHOSPHOCYTIDYL-2-C-METHYL-D-ERYTHRITOL KINASE, CHLOROPLASTIC"/>
    <property type="match status" value="1"/>
</dbReference>
<dbReference type="InterPro" id="IPR036554">
    <property type="entry name" value="GHMP_kinase_C_sf"/>
</dbReference>
<gene>
    <name evidence="9" type="primary">ispE</name>
    <name evidence="12" type="ORF">A2625_05585</name>
</gene>
<dbReference type="Pfam" id="PF00288">
    <property type="entry name" value="GHMP_kinases_N"/>
    <property type="match status" value="1"/>
</dbReference>
<feature type="active site" evidence="9">
    <location>
        <position position="8"/>
    </location>
</feature>
<dbReference type="SUPFAM" id="SSF55060">
    <property type="entry name" value="GHMP Kinase, C-terminal domain"/>
    <property type="match status" value="1"/>
</dbReference>
<feature type="domain" description="GHMP kinase N-terminal" evidence="10">
    <location>
        <begin position="63"/>
        <end position="154"/>
    </location>
</feature>
<keyword evidence="6 9" id="KW-0418">Kinase</keyword>
<dbReference type="InterPro" id="IPR014721">
    <property type="entry name" value="Ribsml_uS5_D2-typ_fold_subgr"/>
</dbReference>
<dbReference type="EC" id="2.7.1.148" evidence="2 9"/>
<dbReference type="PANTHER" id="PTHR43527:SF2">
    <property type="entry name" value="4-DIPHOSPHOCYTIDYL-2-C-METHYL-D-ERYTHRITOL KINASE, CHLOROPLASTIC"/>
    <property type="match status" value="1"/>
</dbReference>
<dbReference type="GO" id="GO:0016114">
    <property type="term" value="P:terpenoid biosynthetic process"/>
    <property type="evidence" value="ECO:0007669"/>
    <property type="project" value="UniProtKB-UniRule"/>
</dbReference>
<evidence type="ECO:0000256" key="5">
    <source>
        <dbReference type="ARBA" id="ARBA00022741"/>
    </source>
</evidence>
<evidence type="ECO:0000313" key="13">
    <source>
        <dbReference type="Proteomes" id="UP000178724"/>
    </source>
</evidence>
<dbReference type="NCBIfam" id="TIGR00154">
    <property type="entry name" value="ispE"/>
    <property type="match status" value="1"/>
</dbReference>
<comment type="similarity">
    <text evidence="1 9">Belongs to the GHMP kinase family. IspE subfamily.</text>
</comment>
<evidence type="ECO:0000259" key="10">
    <source>
        <dbReference type="Pfam" id="PF00288"/>
    </source>
</evidence>
<evidence type="ECO:0000256" key="8">
    <source>
        <dbReference type="ARBA" id="ARBA00032554"/>
    </source>
</evidence>
<dbReference type="GO" id="GO:0050515">
    <property type="term" value="F:4-(cytidine 5'-diphospho)-2-C-methyl-D-erythritol kinase activity"/>
    <property type="evidence" value="ECO:0007669"/>
    <property type="project" value="UniProtKB-UniRule"/>
</dbReference>
<accession>A0A1F4Q319</accession>
<evidence type="ECO:0000256" key="4">
    <source>
        <dbReference type="ARBA" id="ARBA00022679"/>
    </source>
</evidence>
<dbReference type="EMBL" id="METM01000011">
    <property type="protein sequence ID" value="OGB90355.1"/>
    <property type="molecule type" value="Genomic_DNA"/>
</dbReference>
<sequence>MRLRANAKINLSLKILGKRPDGYHEIDSIMQSVSLCDYITLAPLESGIQLTTNNLRLTTDNRNLAYEAAEVFFSAKGQDFDELSRVGARVKGIKIYLEKNIPLAAGLAGGSTDAAAVLYGLNQLSAVGDRLSAFELQKLGAEIGSDVPFCLTGGNCTVTGRGEFVKSNPINVKRDFVLVVPEVEVSTKWAYEAWDSKQATGNRQLATQNDLEAVVIEKYPVIQKIKDRLIELGCSYAQMSGSGPSVFGIVNLNETGNTVYAQMKNEYPRTFLVRSADRGVEEG</sequence>
<dbReference type="UniPathway" id="UPA00056">
    <property type="reaction ID" value="UER00094"/>
</dbReference>
<name>A0A1F4Q319_UNCSA</name>
<dbReference type="InterPro" id="IPR020568">
    <property type="entry name" value="Ribosomal_Su5_D2-typ_SF"/>
</dbReference>
<dbReference type="SUPFAM" id="SSF54211">
    <property type="entry name" value="Ribosomal protein S5 domain 2-like"/>
    <property type="match status" value="1"/>
</dbReference>
<comment type="catalytic activity">
    <reaction evidence="9">
        <text>4-CDP-2-C-methyl-D-erythritol + ATP = 4-CDP-2-C-methyl-D-erythritol 2-phosphate + ADP + H(+)</text>
        <dbReference type="Rhea" id="RHEA:18437"/>
        <dbReference type="ChEBI" id="CHEBI:15378"/>
        <dbReference type="ChEBI" id="CHEBI:30616"/>
        <dbReference type="ChEBI" id="CHEBI:57823"/>
        <dbReference type="ChEBI" id="CHEBI:57919"/>
        <dbReference type="ChEBI" id="CHEBI:456216"/>
        <dbReference type="EC" id="2.7.1.148"/>
    </reaction>
</comment>
<keyword evidence="7 9" id="KW-0067">ATP-binding</keyword>
<evidence type="ECO:0000313" key="12">
    <source>
        <dbReference type="EMBL" id="OGB90355.1"/>
    </source>
</evidence>
<keyword evidence="5 9" id="KW-0547">Nucleotide-binding</keyword>
<keyword evidence="9" id="KW-0414">Isoprene biosynthesis</keyword>
<evidence type="ECO:0000259" key="11">
    <source>
        <dbReference type="Pfam" id="PF08544"/>
    </source>
</evidence>
<comment type="caution">
    <text evidence="12">The sequence shown here is derived from an EMBL/GenBank/DDBJ whole genome shotgun (WGS) entry which is preliminary data.</text>
</comment>
<evidence type="ECO:0000256" key="7">
    <source>
        <dbReference type="ARBA" id="ARBA00022840"/>
    </source>
</evidence>
<feature type="active site" evidence="9">
    <location>
        <position position="146"/>
    </location>
</feature>
<dbReference type="Gene3D" id="3.30.230.10">
    <property type="match status" value="1"/>
</dbReference>
<dbReference type="GO" id="GO:0019288">
    <property type="term" value="P:isopentenyl diphosphate biosynthetic process, methylerythritol 4-phosphate pathway"/>
    <property type="evidence" value="ECO:0007669"/>
    <property type="project" value="UniProtKB-UniRule"/>
</dbReference>
<proteinExistence type="inferred from homology"/>
<dbReference type="AlphaFoldDB" id="A0A1F4Q319"/>
<reference evidence="12 13" key="1">
    <citation type="journal article" date="2016" name="Nat. Commun.">
        <title>Thousands of microbial genomes shed light on interconnected biogeochemical processes in an aquifer system.</title>
        <authorList>
            <person name="Anantharaman K."/>
            <person name="Brown C.T."/>
            <person name="Hug L.A."/>
            <person name="Sharon I."/>
            <person name="Castelle C.J."/>
            <person name="Probst A.J."/>
            <person name="Thomas B.C."/>
            <person name="Singh A."/>
            <person name="Wilkins M.J."/>
            <person name="Karaoz U."/>
            <person name="Brodie E.L."/>
            <person name="Williams K.H."/>
            <person name="Hubbard S.S."/>
            <person name="Banfield J.F."/>
        </authorList>
    </citation>
    <scope>NUCLEOTIDE SEQUENCE [LARGE SCALE GENOMIC DNA]</scope>
</reference>
<comment type="pathway">
    <text evidence="9">Isoprenoid biosynthesis; isopentenyl diphosphate biosynthesis via DXP pathway; isopentenyl diphosphate from 1-deoxy-D-xylulose 5-phosphate: step 3/6.</text>
</comment>
<evidence type="ECO:0000256" key="9">
    <source>
        <dbReference type="HAMAP-Rule" id="MF_00061"/>
    </source>
</evidence>
<evidence type="ECO:0000256" key="6">
    <source>
        <dbReference type="ARBA" id="ARBA00022777"/>
    </source>
</evidence>
<feature type="binding site" evidence="9">
    <location>
        <begin position="102"/>
        <end position="112"/>
    </location>
    <ligand>
        <name>ATP</name>
        <dbReference type="ChEBI" id="CHEBI:30616"/>
    </ligand>
</feature>
<organism evidence="12 13">
    <name type="scientific">candidate division WOR-1 bacterium RIFCSPHIGHO2_01_FULL_53_15</name>
    <dbReference type="NCBI Taxonomy" id="1802564"/>
    <lineage>
        <taxon>Bacteria</taxon>
        <taxon>Bacillati</taxon>
        <taxon>Saganbacteria</taxon>
    </lineage>
</organism>
<dbReference type="InterPro" id="IPR006204">
    <property type="entry name" value="GHMP_kinase_N_dom"/>
</dbReference>
<evidence type="ECO:0000256" key="2">
    <source>
        <dbReference type="ARBA" id="ARBA00012052"/>
    </source>
</evidence>
<dbReference type="PIRSF" id="PIRSF010376">
    <property type="entry name" value="IspE"/>
    <property type="match status" value="1"/>
</dbReference>
<dbReference type="Gene3D" id="3.30.70.890">
    <property type="entry name" value="GHMP kinase, C-terminal domain"/>
    <property type="match status" value="1"/>
</dbReference>
<comment type="function">
    <text evidence="9">Catalyzes the phosphorylation of the position 2 hydroxy group of 4-diphosphocytidyl-2C-methyl-D-erythritol.</text>
</comment>
<keyword evidence="4 9" id="KW-0808">Transferase</keyword>
<dbReference type="InterPro" id="IPR013750">
    <property type="entry name" value="GHMP_kinase_C_dom"/>
</dbReference>
<dbReference type="InterPro" id="IPR004424">
    <property type="entry name" value="IspE"/>
</dbReference>
<evidence type="ECO:0000256" key="1">
    <source>
        <dbReference type="ARBA" id="ARBA00009684"/>
    </source>
</evidence>
<dbReference type="Pfam" id="PF08544">
    <property type="entry name" value="GHMP_kinases_C"/>
    <property type="match status" value="1"/>
</dbReference>